<gene>
    <name evidence="1" type="ORF">LCGC14_2274250</name>
</gene>
<reference evidence="1" key="1">
    <citation type="journal article" date="2015" name="Nature">
        <title>Complex archaea that bridge the gap between prokaryotes and eukaryotes.</title>
        <authorList>
            <person name="Spang A."/>
            <person name="Saw J.H."/>
            <person name="Jorgensen S.L."/>
            <person name="Zaremba-Niedzwiedzka K."/>
            <person name="Martijn J."/>
            <person name="Lind A.E."/>
            <person name="van Eijk R."/>
            <person name="Schleper C."/>
            <person name="Guy L."/>
            <person name="Ettema T.J."/>
        </authorList>
    </citation>
    <scope>NUCLEOTIDE SEQUENCE</scope>
</reference>
<accession>A0A0F9FR53</accession>
<organism evidence="1">
    <name type="scientific">marine sediment metagenome</name>
    <dbReference type="NCBI Taxonomy" id="412755"/>
    <lineage>
        <taxon>unclassified sequences</taxon>
        <taxon>metagenomes</taxon>
        <taxon>ecological metagenomes</taxon>
    </lineage>
</organism>
<name>A0A0F9FR53_9ZZZZ</name>
<evidence type="ECO:0000313" key="1">
    <source>
        <dbReference type="EMBL" id="KKL53557.1"/>
    </source>
</evidence>
<comment type="caution">
    <text evidence="1">The sequence shown here is derived from an EMBL/GenBank/DDBJ whole genome shotgun (WGS) entry which is preliminary data.</text>
</comment>
<dbReference type="AlphaFoldDB" id="A0A0F9FR53"/>
<protein>
    <submittedName>
        <fullName evidence="1">Uncharacterized protein</fullName>
    </submittedName>
</protein>
<dbReference type="EMBL" id="LAZR01031506">
    <property type="protein sequence ID" value="KKL53557.1"/>
    <property type="molecule type" value="Genomic_DNA"/>
</dbReference>
<sequence>MDFLHVAYRKGSLDGLIADIAARFSLPEIEDLSKGELRAILSEFLELAEFYTFTARTSAFKKIDGDVPIGLLGADREDHRIWPHMIWFAWASPRNKLECALRFITDMRTDNIIYVWDRDEDHMFWVRMAQYGVLRIVGKSEGHWTDGATSVLWRSQGYRKPPPDASTR</sequence>
<proteinExistence type="predicted"/>